<reference evidence="9 10" key="1">
    <citation type="submission" date="2018-07" db="EMBL/GenBank/DDBJ databases">
        <title>Marsedoiliclastica nanhaica gen. nov. sp. nov., a novel marine hydrocarbonoclastic bacterium isolated from an in-situ enriched hydrocarbon-degrading consortium in deep-sea sediment.</title>
        <authorList>
            <person name="Dong C."/>
            <person name="Ma T."/>
            <person name="Liu R."/>
            <person name="Shao Z."/>
        </authorList>
    </citation>
    <scope>NUCLEOTIDE SEQUENCE [LARGE SCALE GENOMIC DNA]</scope>
    <source>
        <strain evidence="10">soil36-7</strain>
    </source>
</reference>
<dbReference type="PANTHER" id="PTHR42663:SF7">
    <property type="entry name" value="COENZYME PQQ SYNTHESIS PROTEIN B"/>
    <property type="match status" value="1"/>
</dbReference>
<evidence type="ECO:0000256" key="4">
    <source>
        <dbReference type="ARBA" id="ARBA00022448"/>
    </source>
</evidence>
<comment type="pathway">
    <text evidence="1 7">Cofactor biosynthesis; pyrroloquinoline quinone biosynthesis.</text>
</comment>
<feature type="domain" description="Metallo-beta-lactamase" evidence="8">
    <location>
        <begin position="50"/>
        <end position="273"/>
    </location>
</feature>
<organism evidence="9 10">
    <name type="scientific">Hydrocarboniclastica marina</name>
    <dbReference type="NCBI Taxonomy" id="2259620"/>
    <lineage>
        <taxon>Bacteria</taxon>
        <taxon>Pseudomonadati</taxon>
        <taxon>Pseudomonadota</taxon>
        <taxon>Gammaproteobacteria</taxon>
        <taxon>Alteromonadales</taxon>
        <taxon>Alteromonadaceae</taxon>
        <taxon>Hydrocarboniclastica</taxon>
    </lineage>
</organism>
<dbReference type="Gene3D" id="3.60.15.10">
    <property type="entry name" value="Ribonuclease Z/Hydroxyacylglutathione hydrolase-like"/>
    <property type="match status" value="1"/>
</dbReference>
<keyword evidence="10" id="KW-1185">Reference proteome</keyword>
<evidence type="ECO:0000256" key="3">
    <source>
        <dbReference type="ARBA" id="ARBA00015084"/>
    </source>
</evidence>
<name>A0A4P7XFL9_9ALTE</name>
<evidence type="ECO:0000256" key="2">
    <source>
        <dbReference type="ARBA" id="ARBA00008481"/>
    </source>
</evidence>
<proteinExistence type="inferred from homology"/>
<gene>
    <name evidence="7" type="primary">pqqB</name>
    <name evidence="9" type="ORF">soil367_00335</name>
</gene>
<dbReference type="Pfam" id="PF12706">
    <property type="entry name" value="Lactamase_B_2"/>
    <property type="match status" value="1"/>
</dbReference>
<dbReference type="AlphaFoldDB" id="A0A4P7XFL9"/>
<dbReference type="CDD" id="cd16274">
    <property type="entry name" value="PQQB-like_MBL-fold"/>
    <property type="match status" value="1"/>
</dbReference>
<evidence type="ECO:0000256" key="5">
    <source>
        <dbReference type="ARBA" id="ARBA00022905"/>
    </source>
</evidence>
<dbReference type="OrthoDB" id="9778305at2"/>
<evidence type="ECO:0000256" key="6">
    <source>
        <dbReference type="ARBA" id="ARBA00030966"/>
    </source>
</evidence>
<dbReference type="InterPro" id="IPR001279">
    <property type="entry name" value="Metallo-B-lactamas"/>
</dbReference>
<dbReference type="PANTHER" id="PTHR42663">
    <property type="entry name" value="HYDROLASE C777.06C-RELATED-RELATED"/>
    <property type="match status" value="1"/>
</dbReference>
<comment type="similarity">
    <text evidence="2 7">Belongs to the PqqB family.</text>
</comment>
<dbReference type="UniPathway" id="UPA00539"/>
<dbReference type="EMBL" id="CP031093">
    <property type="protein sequence ID" value="QCF24527.1"/>
    <property type="molecule type" value="Genomic_DNA"/>
</dbReference>
<keyword evidence="4 7" id="KW-0813">Transport</keyword>
<dbReference type="KEGG" id="hmi:soil367_00335"/>
<dbReference type="GO" id="GO:0018189">
    <property type="term" value="P:pyrroloquinoline quinone biosynthetic process"/>
    <property type="evidence" value="ECO:0007669"/>
    <property type="project" value="UniProtKB-UniRule"/>
</dbReference>
<evidence type="ECO:0000256" key="7">
    <source>
        <dbReference type="HAMAP-Rule" id="MF_00653"/>
    </source>
</evidence>
<evidence type="ECO:0000313" key="9">
    <source>
        <dbReference type="EMBL" id="QCF24527.1"/>
    </source>
</evidence>
<evidence type="ECO:0000259" key="8">
    <source>
        <dbReference type="Pfam" id="PF12706"/>
    </source>
</evidence>
<evidence type="ECO:0000313" key="10">
    <source>
        <dbReference type="Proteomes" id="UP000298049"/>
    </source>
</evidence>
<comment type="function">
    <text evidence="7">May be involved in the transport of PQQ or its precursor to the periplasm.</text>
</comment>
<dbReference type="RefSeq" id="WP_136545824.1">
    <property type="nucleotide sequence ID" value="NZ_CP031093.1"/>
</dbReference>
<dbReference type="Proteomes" id="UP000298049">
    <property type="component" value="Chromosome"/>
</dbReference>
<dbReference type="InterPro" id="IPR036866">
    <property type="entry name" value="RibonucZ/Hydroxyglut_hydro"/>
</dbReference>
<dbReference type="NCBIfam" id="TIGR02108">
    <property type="entry name" value="PQQ_syn_pqqB"/>
    <property type="match status" value="1"/>
</dbReference>
<dbReference type="InterPro" id="IPR011842">
    <property type="entry name" value="PQQ_synth_PqqB"/>
</dbReference>
<dbReference type="HAMAP" id="MF_00653">
    <property type="entry name" value="PQQ_syn_PqqB"/>
    <property type="match status" value="1"/>
</dbReference>
<dbReference type="SUPFAM" id="SSF56281">
    <property type="entry name" value="Metallo-hydrolase/oxidoreductase"/>
    <property type="match status" value="1"/>
</dbReference>
<accession>A0A4P7XFL9</accession>
<keyword evidence="5 7" id="KW-0884">PQQ biosynthesis</keyword>
<sequence length="306" mass="33610">MHIQILGSAAGGGFPQWNCNCNNCRGLREGTIKAQARTQSSIAVSPDGVRWILINTSPDIRQQILDFPPLQPGRAVRDTAINGIVLVDSQIDHATGLLMLREGCPHTIYCTDQVYEDLSTGFPIFKMLEHWNGGLKRQRIGIDEQDRVFVVENVPELEFTAIPILSNAPPYSPRRDNTHPGDNIALRIRDSRTGGVLLYAPGLGKIEDSTRNLMAEADCLLVDGTVWNDDEMLRARAGTRRGQDMGHLAQGGEGGMVTFLDGLTGPRKILIHINNTNPILNEESPERALLDEHGIEVAFDGMSISL</sequence>
<evidence type="ECO:0000256" key="1">
    <source>
        <dbReference type="ARBA" id="ARBA00004886"/>
    </source>
</evidence>
<protein>
    <recommendedName>
        <fullName evidence="3 7">Coenzyme PQQ synthesis protein B</fullName>
    </recommendedName>
    <alternativeName>
        <fullName evidence="6 7">Pyrroloquinoline quinone biosynthesis protein B</fullName>
    </alternativeName>
</protein>